<reference evidence="2 3" key="1">
    <citation type="submission" date="2017-08" db="EMBL/GenBank/DDBJ databases">
        <title>Acidophilic green algal genome provides insights into adaptation to an acidic environment.</title>
        <authorList>
            <person name="Hirooka S."/>
            <person name="Hirose Y."/>
            <person name="Kanesaki Y."/>
            <person name="Higuchi S."/>
            <person name="Fujiwara T."/>
            <person name="Onuma R."/>
            <person name="Era A."/>
            <person name="Ohbayashi R."/>
            <person name="Uzuka A."/>
            <person name="Nozaki H."/>
            <person name="Yoshikawa H."/>
            <person name="Miyagishima S.Y."/>
        </authorList>
    </citation>
    <scope>NUCLEOTIDE SEQUENCE [LARGE SCALE GENOMIC DNA]</scope>
    <source>
        <strain evidence="2 3">NIES-2499</strain>
    </source>
</reference>
<evidence type="ECO:0000313" key="2">
    <source>
        <dbReference type="EMBL" id="GAX84254.1"/>
    </source>
</evidence>
<feature type="signal peptide" evidence="1">
    <location>
        <begin position="1"/>
        <end position="24"/>
    </location>
</feature>
<keyword evidence="1" id="KW-0732">Signal</keyword>
<evidence type="ECO:0000256" key="1">
    <source>
        <dbReference type="SAM" id="SignalP"/>
    </source>
</evidence>
<comment type="caution">
    <text evidence="2">The sequence shown here is derived from an EMBL/GenBank/DDBJ whole genome shotgun (WGS) entry which is preliminary data.</text>
</comment>
<accession>A0A250XMD6</accession>
<dbReference type="OrthoDB" id="45548at2759"/>
<dbReference type="AlphaFoldDB" id="A0A250XMD6"/>
<sequence>MVTIPSSIALAVLLACICLSFSYSEAPTYADLALALTPLQFTFAITQMRYVDDETQPDGVKSLRMNLLYAREAIDIFAYAYPRQNVIEAKRKLLGYNDDKPDTRLLIKRGNLIDLKQATSSVATNLENTDDLLLVIRRDLDEGYEVLGDFQDLAHSLVHYEVSDVELLRSKCLVWQQHFVQNMEARGYNNFLQSPSKNHLYDRPHKDLSRLFWGFRDTHPDPHLSGYANMALLLTSLAEEAGGDVLTEFLLLPQVYNEPQHSQFHMYRKLIRSLLAVVHFFPDIIIPDSIARMKTLEMTLSLSQEDLHHKRSSLKFSVPTMLLEWEQSLRLKISHIFGSLRGGILAAFGRSHHHSNSQNNVYQHDDDDDCGEAADASSVMEVLQTAFHDMGQVNNIVFAYNFYLGHGLEEEAEQQRLLVIEEWGKVSSWLKQQDVPSLLACFTKTLKTQWDL</sequence>
<organism evidence="2 3">
    <name type="scientific">Chlamydomonas eustigma</name>
    <dbReference type="NCBI Taxonomy" id="1157962"/>
    <lineage>
        <taxon>Eukaryota</taxon>
        <taxon>Viridiplantae</taxon>
        <taxon>Chlorophyta</taxon>
        <taxon>core chlorophytes</taxon>
        <taxon>Chlorophyceae</taxon>
        <taxon>CS clade</taxon>
        <taxon>Chlamydomonadales</taxon>
        <taxon>Chlamydomonadaceae</taxon>
        <taxon>Chlamydomonas</taxon>
    </lineage>
</organism>
<gene>
    <name evidence="2" type="ORF">CEUSTIGMA_g11677.t1</name>
</gene>
<proteinExistence type="predicted"/>
<dbReference type="Proteomes" id="UP000232323">
    <property type="component" value="Unassembled WGS sequence"/>
</dbReference>
<evidence type="ECO:0000313" key="3">
    <source>
        <dbReference type="Proteomes" id="UP000232323"/>
    </source>
</evidence>
<name>A0A250XMD6_9CHLO</name>
<protein>
    <submittedName>
        <fullName evidence="2">Uncharacterized protein</fullName>
    </submittedName>
</protein>
<keyword evidence="3" id="KW-1185">Reference proteome</keyword>
<dbReference type="EMBL" id="BEGY01000120">
    <property type="protein sequence ID" value="GAX84254.1"/>
    <property type="molecule type" value="Genomic_DNA"/>
</dbReference>
<feature type="chain" id="PRO_5012106161" evidence="1">
    <location>
        <begin position="25"/>
        <end position="452"/>
    </location>
</feature>